<evidence type="ECO:0000256" key="3">
    <source>
        <dbReference type="SAM" id="MobiDB-lite"/>
    </source>
</evidence>
<name>A0A3G1KQE5_FORW1</name>
<keyword evidence="5" id="KW-1185">Reference proteome</keyword>
<sequence>MRVISGQARGRRLKAPKGNTTRPTSDRVKEAIFNVLAFKLDGSRILDVFAGTGGLGIEALSRGAQEAVFIEKNRAPWLILKENLLSTGLSSKGRLILGDFAVVLPQLEGRFDIAFLDPPYNRGFIQPAVSLIIQSGLLDAQGVIVVETNAREKELPDPGVISLVKESVYGDTAVLYYQFSEGVF</sequence>
<dbReference type="KEGG" id="fwa:DCMF_07645"/>
<dbReference type="EMBL" id="CP017634">
    <property type="protein sequence ID" value="ATW24666.1"/>
    <property type="molecule type" value="Genomic_DNA"/>
</dbReference>
<evidence type="ECO:0000313" key="5">
    <source>
        <dbReference type="Proteomes" id="UP000323521"/>
    </source>
</evidence>
<keyword evidence="2 4" id="KW-0808">Transferase</keyword>
<gene>
    <name evidence="4" type="ORF">DCMF_07645</name>
</gene>
<dbReference type="CDD" id="cd02440">
    <property type="entry name" value="AdoMet_MTases"/>
    <property type="match status" value="1"/>
</dbReference>
<reference evidence="4 5" key="1">
    <citation type="submission" date="2016-10" db="EMBL/GenBank/DDBJ databases">
        <title>Complete Genome Sequence of Peptococcaceae strain DCMF.</title>
        <authorList>
            <person name="Edwards R.J."/>
            <person name="Holland S.I."/>
            <person name="Deshpande N.P."/>
            <person name="Wong Y.K."/>
            <person name="Ertan H."/>
            <person name="Manefield M."/>
            <person name="Russell T.L."/>
            <person name="Lee M.J."/>
        </authorList>
    </citation>
    <scope>NUCLEOTIDE SEQUENCE [LARGE SCALE GENOMIC DNA]</scope>
    <source>
        <strain evidence="4 5">DCMF</strain>
    </source>
</reference>
<dbReference type="Pfam" id="PF03602">
    <property type="entry name" value="Cons_hypoth95"/>
    <property type="match status" value="1"/>
</dbReference>
<dbReference type="PIRSF" id="PIRSF004553">
    <property type="entry name" value="CHP00095"/>
    <property type="match status" value="1"/>
</dbReference>
<dbReference type="GO" id="GO:0008168">
    <property type="term" value="F:methyltransferase activity"/>
    <property type="evidence" value="ECO:0007669"/>
    <property type="project" value="UniProtKB-KW"/>
</dbReference>
<feature type="region of interest" description="Disordered" evidence="3">
    <location>
        <begin position="1"/>
        <end position="24"/>
    </location>
</feature>
<organism evidence="4 5">
    <name type="scientific">Formimonas warabiya</name>
    <dbReference type="NCBI Taxonomy" id="1761012"/>
    <lineage>
        <taxon>Bacteria</taxon>
        <taxon>Bacillati</taxon>
        <taxon>Bacillota</taxon>
        <taxon>Clostridia</taxon>
        <taxon>Eubacteriales</taxon>
        <taxon>Peptococcaceae</taxon>
        <taxon>Candidatus Formimonas</taxon>
    </lineage>
</organism>
<dbReference type="Proteomes" id="UP000323521">
    <property type="component" value="Chromosome"/>
</dbReference>
<proteinExistence type="predicted"/>
<dbReference type="PROSITE" id="PS00092">
    <property type="entry name" value="N6_MTASE"/>
    <property type="match status" value="1"/>
</dbReference>
<dbReference type="NCBIfam" id="TIGR00095">
    <property type="entry name" value="16S rRNA (guanine(966)-N(2))-methyltransferase RsmD"/>
    <property type="match status" value="1"/>
</dbReference>
<protein>
    <submittedName>
        <fullName evidence="4">16S rRNA (Guanine(966)-N(2))-methyltransferase RsmD</fullName>
    </submittedName>
</protein>
<dbReference type="GO" id="GO:0031167">
    <property type="term" value="P:rRNA methylation"/>
    <property type="evidence" value="ECO:0007669"/>
    <property type="project" value="InterPro"/>
</dbReference>
<dbReference type="OrthoDB" id="9803017at2"/>
<dbReference type="InterPro" id="IPR029063">
    <property type="entry name" value="SAM-dependent_MTases_sf"/>
</dbReference>
<dbReference type="InterPro" id="IPR004398">
    <property type="entry name" value="RNA_MeTrfase_RsmD"/>
</dbReference>
<keyword evidence="1 4" id="KW-0489">Methyltransferase</keyword>
<dbReference type="PANTHER" id="PTHR43542:SF1">
    <property type="entry name" value="METHYLTRANSFERASE"/>
    <property type="match status" value="1"/>
</dbReference>
<dbReference type="SUPFAM" id="SSF53335">
    <property type="entry name" value="S-adenosyl-L-methionine-dependent methyltransferases"/>
    <property type="match status" value="1"/>
</dbReference>
<evidence type="ECO:0000256" key="1">
    <source>
        <dbReference type="ARBA" id="ARBA00022603"/>
    </source>
</evidence>
<accession>A0A3G1KQE5</accession>
<dbReference type="InterPro" id="IPR002052">
    <property type="entry name" value="DNA_methylase_N6_adenine_CS"/>
</dbReference>
<dbReference type="Gene3D" id="3.40.50.150">
    <property type="entry name" value="Vaccinia Virus protein VP39"/>
    <property type="match status" value="1"/>
</dbReference>
<evidence type="ECO:0000256" key="2">
    <source>
        <dbReference type="ARBA" id="ARBA00022679"/>
    </source>
</evidence>
<dbReference type="AlphaFoldDB" id="A0A3G1KQE5"/>
<evidence type="ECO:0000313" key="4">
    <source>
        <dbReference type="EMBL" id="ATW24666.1"/>
    </source>
</evidence>
<dbReference type="PANTHER" id="PTHR43542">
    <property type="entry name" value="METHYLTRANSFERASE"/>
    <property type="match status" value="1"/>
</dbReference>
<dbReference type="GO" id="GO:0003676">
    <property type="term" value="F:nucleic acid binding"/>
    <property type="evidence" value="ECO:0007669"/>
    <property type="project" value="InterPro"/>
</dbReference>